<dbReference type="KEGG" id="cpso:CPPEL_10855"/>
<keyword evidence="1" id="KW-0812">Transmembrane</keyword>
<proteinExistence type="predicted"/>
<feature type="transmembrane region" description="Helical" evidence="1">
    <location>
        <begin position="39"/>
        <end position="60"/>
    </location>
</feature>
<keyword evidence="1" id="KW-1133">Transmembrane helix</keyword>
<evidence type="ECO:0000256" key="1">
    <source>
        <dbReference type="SAM" id="Phobius"/>
    </source>
</evidence>
<evidence type="ECO:0000313" key="3">
    <source>
        <dbReference type="Proteomes" id="UP000271426"/>
    </source>
</evidence>
<reference evidence="2 3" key="1">
    <citation type="submission" date="2018-11" db="EMBL/GenBank/DDBJ databases">
        <authorList>
            <person name="Kleinhagauer T."/>
            <person name="Glaeser S.P."/>
            <person name="Spergser J."/>
            <person name="Ruckert C."/>
            <person name="Kaempfer P."/>
            <person name="Busse H.-J."/>
        </authorList>
    </citation>
    <scope>NUCLEOTIDE SEQUENCE [LARGE SCALE GENOMIC DNA]</scope>
    <source>
        <strain evidence="2 3">812CH</strain>
    </source>
</reference>
<dbReference type="RefSeq" id="WP_123961099.1">
    <property type="nucleotide sequence ID" value="NZ_CP033898.1"/>
</dbReference>
<accession>A0A3G6IX41</accession>
<dbReference type="Proteomes" id="UP000271426">
    <property type="component" value="Chromosome"/>
</dbReference>
<dbReference type="EMBL" id="CP033898">
    <property type="protein sequence ID" value="AZA10262.1"/>
    <property type="molecule type" value="Genomic_DNA"/>
</dbReference>
<evidence type="ECO:0000313" key="2">
    <source>
        <dbReference type="EMBL" id="AZA10262.1"/>
    </source>
</evidence>
<organism evidence="2 3">
    <name type="scientific">Corynebacterium pseudopelargi</name>
    <dbReference type="NCBI Taxonomy" id="2080757"/>
    <lineage>
        <taxon>Bacteria</taxon>
        <taxon>Bacillati</taxon>
        <taxon>Actinomycetota</taxon>
        <taxon>Actinomycetes</taxon>
        <taxon>Mycobacteriales</taxon>
        <taxon>Corynebacteriaceae</taxon>
        <taxon>Corynebacterium</taxon>
    </lineage>
</organism>
<protein>
    <submittedName>
        <fullName evidence="2">Uncharacterized protein</fullName>
    </submittedName>
</protein>
<name>A0A3G6IX41_9CORY</name>
<dbReference type="OrthoDB" id="4417412at2"/>
<gene>
    <name evidence="2" type="ORF">CPPEL_10855</name>
</gene>
<keyword evidence="1" id="KW-0472">Membrane</keyword>
<keyword evidence="3" id="KW-1185">Reference proteome</keyword>
<sequence>MSDPVMWFTIGSVFFGFALFCAAFLCYSTGKSQKLTWTLFSVAVVFITVIPVGLAVGVSAG</sequence>
<feature type="transmembrane region" description="Helical" evidence="1">
    <location>
        <begin position="6"/>
        <end position="27"/>
    </location>
</feature>
<dbReference type="AlphaFoldDB" id="A0A3G6IX41"/>